<dbReference type="AlphaFoldDB" id="A0A8B8NS73"/>
<dbReference type="InterPro" id="IPR029058">
    <property type="entry name" value="AB_hydrolase_fold"/>
</dbReference>
<protein>
    <submittedName>
        <fullName evidence="4">Probable carboxylesterase 5</fullName>
    </submittedName>
</protein>
<feature type="domain" description="Alpha/beta hydrolase fold-3" evidence="2">
    <location>
        <begin position="78"/>
        <end position="283"/>
    </location>
</feature>
<dbReference type="InterPro" id="IPR013094">
    <property type="entry name" value="AB_hydrolase_3"/>
</dbReference>
<dbReference type="Proteomes" id="UP000827889">
    <property type="component" value="Chromosome 5"/>
</dbReference>
<dbReference type="InterPro" id="IPR050466">
    <property type="entry name" value="Carboxylest/Gibb_receptor"/>
</dbReference>
<dbReference type="OrthoDB" id="408631at2759"/>
<dbReference type="Pfam" id="PF07859">
    <property type="entry name" value="Abhydrolase_3"/>
    <property type="match status" value="1"/>
</dbReference>
<comment type="similarity">
    <text evidence="1">Belongs to the 'GDXG' lipolytic enzyme family.</text>
</comment>
<reference evidence="4" key="1">
    <citation type="submission" date="2025-08" db="UniProtKB">
        <authorList>
            <consortium name="RefSeq"/>
        </authorList>
    </citation>
    <scope>IDENTIFICATION</scope>
    <source>
        <tissue evidence="4">Leaf</tissue>
    </source>
</reference>
<evidence type="ECO:0000313" key="3">
    <source>
        <dbReference type="Proteomes" id="UP000827889"/>
    </source>
</evidence>
<keyword evidence="3" id="KW-1185">Reference proteome</keyword>
<dbReference type="KEGG" id="rarg:115737162"/>
<dbReference type="Gene3D" id="3.40.50.1820">
    <property type="entry name" value="alpha/beta hydrolase"/>
    <property type="match status" value="1"/>
</dbReference>
<dbReference type="GeneID" id="115737162"/>
<dbReference type="GO" id="GO:0016787">
    <property type="term" value="F:hydrolase activity"/>
    <property type="evidence" value="ECO:0007669"/>
    <property type="project" value="InterPro"/>
</dbReference>
<name>A0A8B8NS73_9MYRT</name>
<evidence type="ECO:0000259" key="2">
    <source>
        <dbReference type="Pfam" id="PF07859"/>
    </source>
</evidence>
<organism evidence="3 4">
    <name type="scientific">Rhodamnia argentea</name>
    <dbReference type="NCBI Taxonomy" id="178133"/>
    <lineage>
        <taxon>Eukaryota</taxon>
        <taxon>Viridiplantae</taxon>
        <taxon>Streptophyta</taxon>
        <taxon>Embryophyta</taxon>
        <taxon>Tracheophyta</taxon>
        <taxon>Spermatophyta</taxon>
        <taxon>Magnoliopsida</taxon>
        <taxon>eudicotyledons</taxon>
        <taxon>Gunneridae</taxon>
        <taxon>Pentapetalae</taxon>
        <taxon>rosids</taxon>
        <taxon>malvids</taxon>
        <taxon>Myrtales</taxon>
        <taxon>Myrtaceae</taxon>
        <taxon>Myrtoideae</taxon>
        <taxon>Myrteae</taxon>
        <taxon>Australasian group</taxon>
        <taxon>Rhodamnia</taxon>
    </lineage>
</organism>
<dbReference type="RefSeq" id="XP_030525024.1">
    <property type="nucleotide sequence ID" value="XM_030669164.2"/>
</dbReference>
<dbReference type="SUPFAM" id="SSF53474">
    <property type="entry name" value="alpha/beta-Hydrolases"/>
    <property type="match status" value="1"/>
</dbReference>
<evidence type="ECO:0000256" key="1">
    <source>
        <dbReference type="ARBA" id="ARBA00010515"/>
    </source>
</evidence>
<dbReference type="PANTHER" id="PTHR23024:SF632">
    <property type="entry name" value="2-HYDROXYISOFLAVANONE DEHYDRATASE-LIKE"/>
    <property type="match status" value="1"/>
</dbReference>
<evidence type="ECO:0000313" key="4">
    <source>
        <dbReference type="RefSeq" id="XP_030525024.1"/>
    </source>
</evidence>
<proteinExistence type="inferred from homology"/>
<sequence>MDSGASEIAHDFRPFFRVHRGGRVERYKPSDNVHPVPAGLDPSTGIESKDVVVSPETGVSARIFARKIDGPHRKLPLLVHYHGGGFCAGSPFDTIVDDILSKMVTRAQVVAISVGYRLAPENPLPIAYEDSFEALKWIARHSDGSGPEPWLNQYADLGRVFIGGESAGANIGQYMAVRAGATGLTGIRIKGMLVVHPFFGGRETNEMYKFMCPTSSGRNDDPKLNPAVDPDLPKMACEKVLVCVAEKDSLRDRGVEYYETLCGSAWKGTAELEEAKDEGHCFHVFNKSESAEQLFKKMVDFITKD</sequence>
<gene>
    <name evidence="4" type="primary">LOC115737162</name>
</gene>
<accession>A0A8B8NS73</accession>
<dbReference type="PANTHER" id="PTHR23024">
    <property type="entry name" value="ARYLACETAMIDE DEACETYLASE"/>
    <property type="match status" value="1"/>
</dbReference>